<dbReference type="EMBL" id="JAJHNU010000001">
    <property type="protein sequence ID" value="MDN4120410.1"/>
    <property type="molecule type" value="Genomic_DNA"/>
</dbReference>
<keyword evidence="9" id="KW-0106">Calcium</keyword>
<comment type="caution">
    <text evidence="17">The sequence shown here is derived from an EMBL/GenBank/DDBJ whole genome shotgun (WGS) entry which is preliminary data.</text>
</comment>
<feature type="transmembrane region" description="Helical" evidence="15">
    <location>
        <begin position="165"/>
        <end position="188"/>
    </location>
</feature>
<evidence type="ECO:0000256" key="4">
    <source>
        <dbReference type="ARBA" id="ARBA00022448"/>
    </source>
</evidence>
<dbReference type="PANTHER" id="PTHR30012">
    <property type="entry name" value="GENERAL SECRETION PATHWAY PROTEIN"/>
    <property type="match status" value="1"/>
</dbReference>
<keyword evidence="7 14" id="KW-0812">Transmembrane</keyword>
<dbReference type="PRINTS" id="PR00812">
    <property type="entry name" value="BCTERIALGSPF"/>
</dbReference>
<dbReference type="Proteomes" id="UP001168613">
    <property type="component" value="Unassembled WGS sequence"/>
</dbReference>
<dbReference type="PROSITE" id="PS00874">
    <property type="entry name" value="T2SP_F"/>
    <property type="match status" value="1"/>
</dbReference>
<evidence type="ECO:0000256" key="7">
    <source>
        <dbReference type="ARBA" id="ARBA00022692"/>
    </source>
</evidence>
<dbReference type="Gene3D" id="1.20.81.30">
    <property type="entry name" value="Type II secretion system (T2SS), domain F"/>
    <property type="match status" value="2"/>
</dbReference>
<keyword evidence="11 15" id="KW-1133">Transmembrane helix</keyword>
<sequence>MPYFHYHAMDASGNAQQDTLEADDLEQAQSILAQQGLLVLKIKARSQRHGSLLRPLKLSDKELSWLTRQLASLLEAQLPLEAAISAVIEQSEHATSRYVLRQILQDIRAGQRMGQALAAFPTVFPAIYRALIDAGEQTGQLDEVMVRLADHMEKRNLLRNKISNALIYPVIVSIVSVLIIIFLLSYVVPQVVSAFTQTQNELPTLTVVMIWLSDSVRKWGWLMLIFIVSLLMIWRLAMRVPSLRLSWDAKLLKTPILGAYLQGMDIARFASTLAILNSSGVPLLSALQAAQNTVRNTYLKQALHRVRLNVQEGASLAPTLRAQGCFPPLLVHLVQSGERTGRLNIMLERAAQTLANELEQRATRTTALMEPLMILFMGGFVLLIVMAVMLPIIELNQLIQ</sequence>
<evidence type="ECO:0000256" key="1">
    <source>
        <dbReference type="ARBA" id="ARBA00002684"/>
    </source>
</evidence>
<gene>
    <name evidence="17" type="primary">gspF</name>
    <name evidence="17" type="ORF">LMS43_03800</name>
</gene>
<evidence type="ECO:0000256" key="2">
    <source>
        <dbReference type="ARBA" id="ARBA00004429"/>
    </source>
</evidence>
<evidence type="ECO:0000256" key="12">
    <source>
        <dbReference type="ARBA" id="ARBA00023136"/>
    </source>
</evidence>
<reference evidence="17" key="1">
    <citation type="submission" date="2021-11" db="EMBL/GenBank/DDBJ databases">
        <title>Draft genome sequence of Alcaligenes endophyticus type strain CCUG 75668T.</title>
        <authorList>
            <person name="Salva-Serra F."/>
            <person name="Duran R.E."/>
            <person name="Seeger M."/>
            <person name="Moore E.R.B."/>
            <person name="Jaen-Luchoro D."/>
        </authorList>
    </citation>
    <scope>NUCLEOTIDE SEQUENCE</scope>
    <source>
        <strain evidence="17">CCUG 75668</strain>
    </source>
</reference>
<evidence type="ECO:0000256" key="8">
    <source>
        <dbReference type="ARBA" id="ARBA00022723"/>
    </source>
</evidence>
<dbReference type="InterPro" id="IPR018076">
    <property type="entry name" value="T2SS_GspF_dom"/>
</dbReference>
<keyword evidence="8" id="KW-0479">Metal-binding</keyword>
<feature type="domain" description="Type II secretion system protein GspF" evidence="16">
    <location>
        <begin position="67"/>
        <end position="189"/>
    </location>
</feature>
<comment type="subcellular location">
    <subcellularLocation>
        <location evidence="2 14">Cell inner membrane</location>
        <topology evidence="2 14">Multi-pass membrane protein</topology>
    </subcellularLocation>
</comment>
<dbReference type="Pfam" id="PF00482">
    <property type="entry name" value="T2SSF"/>
    <property type="match status" value="2"/>
</dbReference>
<evidence type="ECO:0000256" key="15">
    <source>
        <dbReference type="SAM" id="Phobius"/>
    </source>
</evidence>
<evidence type="ECO:0000256" key="11">
    <source>
        <dbReference type="ARBA" id="ARBA00022989"/>
    </source>
</evidence>
<keyword evidence="5" id="KW-1003">Cell membrane</keyword>
<evidence type="ECO:0000256" key="5">
    <source>
        <dbReference type="ARBA" id="ARBA00022475"/>
    </source>
</evidence>
<keyword evidence="18" id="KW-1185">Reference proteome</keyword>
<feature type="transmembrane region" description="Helical" evidence="15">
    <location>
        <begin position="372"/>
        <end position="393"/>
    </location>
</feature>
<keyword evidence="12 15" id="KW-0472">Membrane</keyword>
<protein>
    <recommendedName>
        <fullName evidence="13">General secretion pathway protein F</fullName>
    </recommendedName>
</protein>
<organism evidence="17 18">
    <name type="scientific">Alcaligenes endophyticus</name>
    <dbReference type="NCBI Taxonomy" id="1929088"/>
    <lineage>
        <taxon>Bacteria</taxon>
        <taxon>Pseudomonadati</taxon>
        <taxon>Pseudomonadota</taxon>
        <taxon>Betaproteobacteria</taxon>
        <taxon>Burkholderiales</taxon>
        <taxon>Alcaligenaceae</taxon>
        <taxon>Alcaligenes</taxon>
    </lineage>
</organism>
<evidence type="ECO:0000256" key="9">
    <source>
        <dbReference type="ARBA" id="ARBA00022837"/>
    </source>
</evidence>
<comment type="function">
    <text evidence="1">Component of the type II secretion system inner membrane complex required for the energy-dependent secretion of extracellular factors such as proteases and toxins from the periplasm.</text>
</comment>
<evidence type="ECO:0000259" key="16">
    <source>
        <dbReference type="Pfam" id="PF00482"/>
    </source>
</evidence>
<dbReference type="PANTHER" id="PTHR30012:SF0">
    <property type="entry name" value="TYPE II SECRETION SYSTEM PROTEIN F-RELATED"/>
    <property type="match status" value="1"/>
</dbReference>
<dbReference type="NCBIfam" id="TIGR02120">
    <property type="entry name" value="GspF"/>
    <property type="match status" value="1"/>
</dbReference>
<dbReference type="InterPro" id="IPR001992">
    <property type="entry name" value="T2SS_GspF/T4SS_PilC_CS"/>
</dbReference>
<dbReference type="InterPro" id="IPR042094">
    <property type="entry name" value="T2SS_GspF_sf"/>
</dbReference>
<comment type="similarity">
    <text evidence="3 14">Belongs to the GSP F family.</text>
</comment>
<name>A0ABT8EGZ2_9BURK</name>
<dbReference type="RefSeq" id="WP_266122274.1">
    <property type="nucleotide sequence ID" value="NZ_JAJHNU010000001.1"/>
</dbReference>
<keyword evidence="4 14" id="KW-0813">Transport</keyword>
<accession>A0ABT8EGZ2</accession>
<evidence type="ECO:0000256" key="14">
    <source>
        <dbReference type="RuleBase" id="RU003923"/>
    </source>
</evidence>
<evidence type="ECO:0000256" key="10">
    <source>
        <dbReference type="ARBA" id="ARBA00022927"/>
    </source>
</evidence>
<feature type="domain" description="Type II secretion system protein GspF" evidence="16">
    <location>
        <begin position="269"/>
        <end position="391"/>
    </location>
</feature>
<dbReference type="InterPro" id="IPR011850">
    <property type="entry name" value="T2SS_GspF"/>
</dbReference>
<keyword evidence="10" id="KW-0653">Protein transport</keyword>
<evidence type="ECO:0000313" key="18">
    <source>
        <dbReference type="Proteomes" id="UP001168613"/>
    </source>
</evidence>
<proteinExistence type="inferred from homology"/>
<evidence type="ECO:0000256" key="13">
    <source>
        <dbReference type="ARBA" id="ARBA00030750"/>
    </source>
</evidence>
<evidence type="ECO:0000256" key="3">
    <source>
        <dbReference type="ARBA" id="ARBA00005745"/>
    </source>
</evidence>
<dbReference type="InterPro" id="IPR003004">
    <property type="entry name" value="GspF/PilC"/>
</dbReference>
<feature type="transmembrane region" description="Helical" evidence="15">
    <location>
        <begin position="219"/>
        <end position="237"/>
    </location>
</feature>
<keyword evidence="6" id="KW-0997">Cell inner membrane</keyword>
<evidence type="ECO:0000256" key="6">
    <source>
        <dbReference type="ARBA" id="ARBA00022519"/>
    </source>
</evidence>
<evidence type="ECO:0000313" key="17">
    <source>
        <dbReference type="EMBL" id="MDN4120410.1"/>
    </source>
</evidence>